<dbReference type="GO" id="GO:0005829">
    <property type="term" value="C:cytosol"/>
    <property type="evidence" value="ECO:0007669"/>
    <property type="project" value="TreeGrafter"/>
</dbReference>
<comment type="similarity">
    <text evidence="4 10">Belongs to the NAD(P)-dependent epimerase/dehydratase family.</text>
</comment>
<dbReference type="PANTHER" id="PTHR43725:SF47">
    <property type="entry name" value="UDP-GLUCOSE 4-EPIMERASE"/>
    <property type="match status" value="1"/>
</dbReference>
<comment type="caution">
    <text evidence="12">The sequence shown here is derived from an EMBL/GenBank/DDBJ whole genome shotgun (WGS) entry which is preliminary data.</text>
</comment>
<dbReference type="GO" id="GO:0006012">
    <property type="term" value="P:galactose metabolic process"/>
    <property type="evidence" value="ECO:0007669"/>
    <property type="project" value="UniProtKB-UniPathway"/>
</dbReference>
<feature type="domain" description="NAD-dependent epimerase/dehydratase" evidence="11">
    <location>
        <begin position="3"/>
        <end position="261"/>
    </location>
</feature>
<dbReference type="PANTHER" id="PTHR43725">
    <property type="entry name" value="UDP-GLUCOSE 4-EPIMERASE"/>
    <property type="match status" value="1"/>
</dbReference>
<name>A0A0A3ISQ5_9BACI</name>
<evidence type="ECO:0000256" key="6">
    <source>
        <dbReference type="ARBA" id="ARBA00018569"/>
    </source>
</evidence>
<evidence type="ECO:0000256" key="4">
    <source>
        <dbReference type="ARBA" id="ARBA00007637"/>
    </source>
</evidence>
<comment type="pathway">
    <text evidence="3 10">Carbohydrate metabolism; galactose metabolism.</text>
</comment>
<evidence type="ECO:0000259" key="11">
    <source>
        <dbReference type="Pfam" id="PF01370"/>
    </source>
</evidence>
<keyword evidence="7 10" id="KW-0520">NAD</keyword>
<evidence type="ECO:0000313" key="13">
    <source>
        <dbReference type="Proteomes" id="UP000030437"/>
    </source>
</evidence>
<protein>
    <recommendedName>
        <fullName evidence="6 10">UDP-glucose 4-epimerase</fullName>
        <ecNumber evidence="5 10">5.1.3.2</ecNumber>
    </recommendedName>
</protein>
<evidence type="ECO:0000256" key="8">
    <source>
        <dbReference type="ARBA" id="ARBA00023144"/>
    </source>
</evidence>
<dbReference type="STRING" id="1220589.CD32_06385"/>
<dbReference type="Proteomes" id="UP000030437">
    <property type="component" value="Unassembled WGS sequence"/>
</dbReference>
<evidence type="ECO:0000256" key="9">
    <source>
        <dbReference type="ARBA" id="ARBA00023235"/>
    </source>
</evidence>
<evidence type="ECO:0000256" key="5">
    <source>
        <dbReference type="ARBA" id="ARBA00013189"/>
    </source>
</evidence>
<evidence type="ECO:0000256" key="2">
    <source>
        <dbReference type="ARBA" id="ARBA00001911"/>
    </source>
</evidence>
<dbReference type="Pfam" id="PF01370">
    <property type="entry name" value="Epimerase"/>
    <property type="match status" value="1"/>
</dbReference>
<dbReference type="InterPro" id="IPR036291">
    <property type="entry name" value="NAD(P)-bd_dom_sf"/>
</dbReference>
<gene>
    <name evidence="12" type="ORF">CD32_06385</name>
</gene>
<dbReference type="NCBIfam" id="TIGR01179">
    <property type="entry name" value="galE"/>
    <property type="match status" value="1"/>
</dbReference>
<dbReference type="SUPFAM" id="SSF51735">
    <property type="entry name" value="NAD(P)-binding Rossmann-fold domains"/>
    <property type="match status" value="1"/>
</dbReference>
<reference evidence="12 13" key="1">
    <citation type="submission" date="2014-02" db="EMBL/GenBank/DDBJ databases">
        <title>Draft genome sequence of Lysinibacillus odysseyi NBRC 100172.</title>
        <authorList>
            <person name="Zhang F."/>
            <person name="Wang G."/>
            <person name="Zhang L."/>
        </authorList>
    </citation>
    <scope>NUCLEOTIDE SEQUENCE [LARGE SCALE GENOMIC DNA]</scope>
    <source>
        <strain evidence="12 13">NBRC 100172</strain>
    </source>
</reference>
<dbReference type="EMBL" id="JPVP01000051">
    <property type="protein sequence ID" value="KGR86515.1"/>
    <property type="molecule type" value="Genomic_DNA"/>
</dbReference>
<accession>A0A0A3ISQ5</accession>
<comment type="catalytic activity">
    <reaction evidence="1 10">
        <text>UDP-alpha-D-glucose = UDP-alpha-D-galactose</text>
        <dbReference type="Rhea" id="RHEA:22168"/>
        <dbReference type="ChEBI" id="CHEBI:58885"/>
        <dbReference type="ChEBI" id="CHEBI:66914"/>
        <dbReference type="EC" id="5.1.3.2"/>
    </reaction>
</comment>
<dbReference type="PRINTS" id="PR01713">
    <property type="entry name" value="NUCEPIMERASE"/>
</dbReference>
<evidence type="ECO:0000256" key="3">
    <source>
        <dbReference type="ARBA" id="ARBA00004947"/>
    </source>
</evidence>
<dbReference type="Gene3D" id="3.40.50.720">
    <property type="entry name" value="NAD(P)-binding Rossmann-like Domain"/>
    <property type="match status" value="1"/>
</dbReference>
<dbReference type="CDD" id="cd05247">
    <property type="entry name" value="UDP_G4E_1_SDR_e"/>
    <property type="match status" value="1"/>
</dbReference>
<comment type="subunit">
    <text evidence="10">Homodimer.</text>
</comment>
<keyword evidence="8" id="KW-0299">Galactose metabolism</keyword>
<evidence type="ECO:0000256" key="1">
    <source>
        <dbReference type="ARBA" id="ARBA00000083"/>
    </source>
</evidence>
<dbReference type="InterPro" id="IPR005886">
    <property type="entry name" value="UDP_G4E"/>
</dbReference>
<dbReference type="UniPathway" id="UPA00214"/>
<evidence type="ECO:0000313" key="12">
    <source>
        <dbReference type="EMBL" id="KGR86515.1"/>
    </source>
</evidence>
<keyword evidence="10" id="KW-0119">Carbohydrate metabolism</keyword>
<evidence type="ECO:0000256" key="10">
    <source>
        <dbReference type="RuleBase" id="RU366046"/>
    </source>
</evidence>
<dbReference type="GO" id="GO:0003978">
    <property type="term" value="F:UDP-glucose 4-epimerase activity"/>
    <property type="evidence" value="ECO:0007669"/>
    <property type="project" value="UniProtKB-UniRule"/>
</dbReference>
<dbReference type="Gene3D" id="3.90.25.10">
    <property type="entry name" value="UDP-galactose 4-epimerase, domain 1"/>
    <property type="match status" value="1"/>
</dbReference>
<keyword evidence="9 10" id="KW-0413">Isomerase</keyword>
<sequence>MNILITGGIGFIGSHTYISLYERYPEAQLVIIDNLANSSPRTIERLKKITCKSVLFFPIDLRDEQALTKLFHAYRFHSVFHFAGYKAVGESITNPLEYYVNNVQGTFNLLRCCLLYQIERFIFSSSATVYGDGNSPLKENAPLLPASNPYGQTKAMCERILMDVAAANPGFNVTILRYFNPVGAHESGLIGEVPASVPNNLMPYITKVAKGDLPVLHIFGGDYPTVDGTGIRDYIHVMDVAEGHVAALEHLTPGYHIYNLGTGSGTSVLQLVNAFEQVNEIKVPYQIVNRRSGDNPSIYADVGKAESELQWRARRTIEDMCRDAWNFEKQDG</sequence>
<dbReference type="RefSeq" id="WP_036152485.1">
    <property type="nucleotide sequence ID" value="NZ_AVCX01000014.1"/>
</dbReference>
<dbReference type="AlphaFoldDB" id="A0A0A3ISQ5"/>
<evidence type="ECO:0000256" key="7">
    <source>
        <dbReference type="ARBA" id="ARBA00023027"/>
    </source>
</evidence>
<comment type="cofactor">
    <cofactor evidence="2 10">
        <name>NAD(+)</name>
        <dbReference type="ChEBI" id="CHEBI:57540"/>
    </cofactor>
</comment>
<dbReference type="InterPro" id="IPR001509">
    <property type="entry name" value="Epimerase_deHydtase"/>
</dbReference>
<keyword evidence="13" id="KW-1185">Reference proteome</keyword>
<dbReference type="OrthoDB" id="9801785at2"/>
<dbReference type="EC" id="5.1.3.2" evidence="5 10"/>
<organism evidence="12 13">
    <name type="scientific">Lysinibacillus odysseyi 34hs-1 = NBRC 100172</name>
    <dbReference type="NCBI Taxonomy" id="1220589"/>
    <lineage>
        <taxon>Bacteria</taxon>
        <taxon>Bacillati</taxon>
        <taxon>Bacillota</taxon>
        <taxon>Bacilli</taxon>
        <taxon>Bacillales</taxon>
        <taxon>Bacillaceae</taxon>
        <taxon>Lysinibacillus</taxon>
    </lineage>
</organism>
<proteinExistence type="inferred from homology"/>
<dbReference type="eggNOG" id="COG1087">
    <property type="taxonomic scope" value="Bacteria"/>
</dbReference>